<evidence type="ECO:0000256" key="3">
    <source>
        <dbReference type="ARBA" id="ARBA00023204"/>
    </source>
</evidence>
<dbReference type="RefSeq" id="WP_106612716.1">
    <property type="nucleotide sequence ID" value="NZ_JAUSTO010000001.1"/>
</dbReference>
<keyword evidence="3 4" id="KW-0234">DNA repair</keyword>
<reference evidence="6" key="1">
    <citation type="submission" date="2023-07" db="EMBL/GenBank/DDBJ databases">
        <title>Genomic Encyclopedia of Type Strains, Phase IV (KMG-IV): sequencing the most valuable type-strain genomes for metagenomic binning, comparative biology and taxonomic classification.</title>
        <authorList>
            <person name="Goeker M."/>
        </authorList>
    </citation>
    <scope>NUCLEOTIDE SEQUENCE</scope>
    <source>
        <strain evidence="6">DSM 19659</strain>
    </source>
</reference>
<dbReference type="Pfam" id="PF11967">
    <property type="entry name" value="RecO_N"/>
    <property type="match status" value="1"/>
</dbReference>
<evidence type="ECO:0000259" key="5">
    <source>
        <dbReference type="Pfam" id="PF11967"/>
    </source>
</evidence>
<dbReference type="Proteomes" id="UP001241537">
    <property type="component" value="Unassembled WGS sequence"/>
</dbReference>
<evidence type="ECO:0000313" key="6">
    <source>
        <dbReference type="EMBL" id="MDQ0151470.1"/>
    </source>
</evidence>
<feature type="domain" description="DNA replication/recombination mediator RecO N-terminal" evidence="5">
    <location>
        <begin position="6"/>
        <end position="81"/>
    </location>
</feature>
<dbReference type="PANTHER" id="PTHR33991:SF1">
    <property type="entry name" value="DNA REPAIR PROTEIN RECO"/>
    <property type="match status" value="1"/>
</dbReference>
<comment type="function">
    <text evidence="4">Involved in DNA repair and RecF pathway recombination.</text>
</comment>
<dbReference type="Pfam" id="PF02565">
    <property type="entry name" value="RecO_C"/>
    <property type="match status" value="1"/>
</dbReference>
<dbReference type="InterPro" id="IPR003717">
    <property type="entry name" value="RecO"/>
</dbReference>
<evidence type="ECO:0000256" key="1">
    <source>
        <dbReference type="ARBA" id="ARBA00022763"/>
    </source>
</evidence>
<dbReference type="SUPFAM" id="SSF50249">
    <property type="entry name" value="Nucleic acid-binding proteins"/>
    <property type="match status" value="1"/>
</dbReference>
<dbReference type="GO" id="GO:0043590">
    <property type="term" value="C:bacterial nucleoid"/>
    <property type="evidence" value="ECO:0007669"/>
    <property type="project" value="TreeGrafter"/>
</dbReference>
<evidence type="ECO:0000313" key="7">
    <source>
        <dbReference type="Proteomes" id="UP001241537"/>
    </source>
</evidence>
<dbReference type="InterPro" id="IPR037278">
    <property type="entry name" value="ARFGAP/RecO"/>
</dbReference>
<comment type="similarity">
    <text evidence="4">Belongs to the RecO family.</text>
</comment>
<keyword evidence="7" id="KW-1185">Reference proteome</keyword>
<dbReference type="SUPFAM" id="SSF57863">
    <property type="entry name" value="ArfGap/RecO-like zinc finger"/>
    <property type="match status" value="1"/>
</dbReference>
<dbReference type="AlphaFoldDB" id="A0AAE3V8C3"/>
<dbReference type="GO" id="GO:0006302">
    <property type="term" value="P:double-strand break repair"/>
    <property type="evidence" value="ECO:0007669"/>
    <property type="project" value="TreeGrafter"/>
</dbReference>
<dbReference type="InterPro" id="IPR012340">
    <property type="entry name" value="NA-bd_OB-fold"/>
</dbReference>
<evidence type="ECO:0000256" key="4">
    <source>
        <dbReference type="HAMAP-Rule" id="MF_00201"/>
    </source>
</evidence>
<dbReference type="InterPro" id="IPR022572">
    <property type="entry name" value="DNA_rep/recomb_RecO_N"/>
</dbReference>
<evidence type="ECO:0000256" key="2">
    <source>
        <dbReference type="ARBA" id="ARBA00023172"/>
    </source>
</evidence>
<accession>A0AAE3V8C3</accession>
<gene>
    <name evidence="4" type="primary">recO</name>
    <name evidence="6" type="ORF">J2S20_000144</name>
</gene>
<keyword evidence="1 4" id="KW-0227">DNA damage</keyword>
<dbReference type="NCBIfam" id="TIGR00613">
    <property type="entry name" value="reco"/>
    <property type="match status" value="1"/>
</dbReference>
<proteinExistence type="inferred from homology"/>
<name>A0AAE3V8C3_9FIRM</name>
<dbReference type="Gene3D" id="2.40.50.140">
    <property type="entry name" value="Nucleic acid-binding proteins"/>
    <property type="match status" value="1"/>
</dbReference>
<organism evidence="6 7">
    <name type="scientific">Moryella indoligenes</name>
    <dbReference type="NCBI Taxonomy" id="371674"/>
    <lineage>
        <taxon>Bacteria</taxon>
        <taxon>Bacillati</taxon>
        <taxon>Bacillota</taxon>
        <taxon>Clostridia</taxon>
        <taxon>Lachnospirales</taxon>
        <taxon>Lachnospiraceae</taxon>
        <taxon>Moryella</taxon>
    </lineage>
</organism>
<dbReference type="PANTHER" id="PTHR33991">
    <property type="entry name" value="DNA REPAIR PROTEIN RECO"/>
    <property type="match status" value="1"/>
</dbReference>
<dbReference type="HAMAP" id="MF_00201">
    <property type="entry name" value="RecO"/>
    <property type="match status" value="1"/>
</dbReference>
<sequence length="215" mass="24518">MRNGVIEVTGMVLSVMPVGERDRRVALLTLEQGKLSFFARGAGRPGSPFMGVTRPFAYGKFSLFQGRDSYTLEGAEIANYFESLTLDVESTCYGTYFLELMDYYNREYAPEPRYLKLLYFSLLALQKPALPRELTRRIFELRSMVTDGSYDPEPPLRSGEGCAYTWHYICTAPLEKLYTFAISEESLAELGENVDASLHRYVDRTLHSLEILKLL</sequence>
<protein>
    <recommendedName>
        <fullName evidence="4">DNA repair protein RecO</fullName>
    </recommendedName>
    <alternativeName>
        <fullName evidence="4">Recombination protein O</fullName>
    </alternativeName>
</protein>
<keyword evidence="2 4" id="KW-0233">DNA recombination</keyword>
<dbReference type="EMBL" id="JAUSTO010000001">
    <property type="protein sequence ID" value="MDQ0151470.1"/>
    <property type="molecule type" value="Genomic_DNA"/>
</dbReference>
<comment type="caution">
    <text evidence="6">The sequence shown here is derived from an EMBL/GenBank/DDBJ whole genome shotgun (WGS) entry which is preliminary data.</text>
</comment>
<dbReference type="GO" id="GO:0006310">
    <property type="term" value="P:DNA recombination"/>
    <property type="evidence" value="ECO:0007669"/>
    <property type="project" value="UniProtKB-UniRule"/>
</dbReference>